<proteinExistence type="predicted"/>
<name>A0A7X3FVH9_9BURK</name>
<dbReference type="AlphaFoldDB" id="A0A7X3FVH9"/>
<comment type="caution">
    <text evidence="1">The sequence shown here is derived from an EMBL/GenBank/DDBJ whole genome shotgun (WGS) entry which is preliminary data.</text>
</comment>
<dbReference type="SUPFAM" id="SSF55781">
    <property type="entry name" value="GAF domain-like"/>
    <property type="match status" value="1"/>
</dbReference>
<evidence type="ECO:0008006" key="3">
    <source>
        <dbReference type="Google" id="ProtNLM"/>
    </source>
</evidence>
<evidence type="ECO:0000313" key="2">
    <source>
        <dbReference type="Proteomes" id="UP000443353"/>
    </source>
</evidence>
<organism evidence="1 2">
    <name type="scientific">Massilia cellulosiltytica</name>
    <dbReference type="NCBI Taxonomy" id="2683234"/>
    <lineage>
        <taxon>Bacteria</taxon>
        <taxon>Pseudomonadati</taxon>
        <taxon>Pseudomonadota</taxon>
        <taxon>Betaproteobacteria</taxon>
        <taxon>Burkholderiales</taxon>
        <taxon>Oxalobacteraceae</taxon>
        <taxon>Telluria group</taxon>
        <taxon>Massilia</taxon>
    </lineage>
</organism>
<sequence length="334" mass="36354">MSRKKNSRQWARLRILCYAGLDLMTMVQDAFTLVRELVPNSCAELALRVDPAGASPLAGNDPAYVSVLPPPSGYAYRDHAGFTANGTPALHTLQVPLMNAGRRLGEITLWRHDGPAFDRHDEEDLQRVATYFEHVLRNAPELAAGGAGVVEDEAMLLATVDGQILYLSDSAGALLDQLAAQERQAFNRRTLPPFCLRLVESVAHGDRYPWLLPLGTLAMAGGVLEARAQWMSAGGAAALHAEDPAYIRTVGIFMKFVVPLPLRIWRAIGSVELSPQQAEVAFWMGVGGGRESARANMEVSDAVLRDCVKAVYEKFGCSSEAGLLEQLRPTVSRM</sequence>
<protein>
    <recommendedName>
        <fullName evidence="3">GAF domain-containing protein</fullName>
    </recommendedName>
</protein>
<reference evidence="1 2" key="1">
    <citation type="submission" date="2019-12" db="EMBL/GenBank/DDBJ databases">
        <authorList>
            <person name="Li C."/>
            <person name="Zhao J."/>
        </authorList>
    </citation>
    <scope>NUCLEOTIDE SEQUENCE [LARGE SCALE GENOMIC DNA]</scope>
    <source>
        <strain evidence="1 2">NEAU-DD11</strain>
    </source>
</reference>
<gene>
    <name evidence="1" type="ORF">GPY61_02115</name>
</gene>
<keyword evidence="2" id="KW-1185">Reference proteome</keyword>
<evidence type="ECO:0000313" key="1">
    <source>
        <dbReference type="EMBL" id="MVW58721.1"/>
    </source>
</evidence>
<dbReference type="Proteomes" id="UP000443353">
    <property type="component" value="Unassembled WGS sequence"/>
</dbReference>
<accession>A0A7X3FVH9</accession>
<dbReference type="EMBL" id="WSES01000001">
    <property type="protein sequence ID" value="MVW58721.1"/>
    <property type="molecule type" value="Genomic_DNA"/>
</dbReference>
<dbReference type="RefSeq" id="WP_056128650.1">
    <property type="nucleotide sequence ID" value="NZ_WSES01000001.1"/>
</dbReference>